<dbReference type="OrthoDB" id="3201807at2759"/>
<sequence>MSVCSELQRCTALYGRLYRKPPWPIWRTFGLSAVGGIAGLGISSVVALRILFKAPNKLENQERFKVAVKALREDATRRPGMRGPPQRRSPEPLKESGDDPVPGASWPDSQMTTSSPDNTGHQESERSKWDEIRKAQGVTNTSSWDRLREERQKADMKASSSNGPVPASPPGPGQQTVMSDAEKEMTEQERFDALLETERKLGEEQKGASGGFSRWN</sequence>
<feature type="region of interest" description="Disordered" evidence="1">
    <location>
        <begin position="75"/>
        <end position="216"/>
    </location>
</feature>
<protein>
    <submittedName>
        <fullName evidence="3">Uncharacterized protein</fullName>
    </submittedName>
</protein>
<reference evidence="3" key="1">
    <citation type="journal article" date="2020" name="Nat. Commun.">
        <title>Large-scale genome sequencing of mycorrhizal fungi provides insights into the early evolution of symbiotic traits.</title>
        <authorList>
            <person name="Miyauchi S."/>
            <person name="Kiss E."/>
            <person name="Kuo A."/>
            <person name="Drula E."/>
            <person name="Kohler A."/>
            <person name="Sanchez-Garcia M."/>
            <person name="Morin E."/>
            <person name="Andreopoulos B."/>
            <person name="Barry K.W."/>
            <person name="Bonito G."/>
            <person name="Buee M."/>
            <person name="Carver A."/>
            <person name="Chen C."/>
            <person name="Cichocki N."/>
            <person name="Clum A."/>
            <person name="Culley D."/>
            <person name="Crous P.W."/>
            <person name="Fauchery L."/>
            <person name="Girlanda M."/>
            <person name="Hayes R.D."/>
            <person name="Keri Z."/>
            <person name="LaButti K."/>
            <person name="Lipzen A."/>
            <person name="Lombard V."/>
            <person name="Magnuson J."/>
            <person name="Maillard F."/>
            <person name="Murat C."/>
            <person name="Nolan M."/>
            <person name="Ohm R.A."/>
            <person name="Pangilinan J."/>
            <person name="Pereira M.F."/>
            <person name="Perotto S."/>
            <person name="Peter M."/>
            <person name="Pfister S."/>
            <person name="Riley R."/>
            <person name="Sitrit Y."/>
            <person name="Stielow J.B."/>
            <person name="Szollosi G."/>
            <person name="Zifcakova L."/>
            <person name="Stursova M."/>
            <person name="Spatafora J.W."/>
            <person name="Tedersoo L."/>
            <person name="Vaario L.M."/>
            <person name="Yamada A."/>
            <person name="Yan M."/>
            <person name="Wang P."/>
            <person name="Xu J."/>
            <person name="Bruns T."/>
            <person name="Baldrian P."/>
            <person name="Vilgalys R."/>
            <person name="Dunand C."/>
            <person name="Henrissat B."/>
            <person name="Grigoriev I.V."/>
            <person name="Hibbett D."/>
            <person name="Nagy L.G."/>
            <person name="Martin F.M."/>
        </authorList>
    </citation>
    <scope>NUCLEOTIDE SEQUENCE</scope>
    <source>
        <strain evidence="3">UP504</strain>
    </source>
</reference>
<keyword evidence="4" id="KW-1185">Reference proteome</keyword>
<accession>A0A9P6B3G2</accession>
<feature type="compositionally biased region" description="Basic and acidic residues" evidence="1">
    <location>
        <begin position="145"/>
        <end position="156"/>
    </location>
</feature>
<keyword evidence="2" id="KW-0812">Transmembrane</keyword>
<feature type="compositionally biased region" description="Basic and acidic residues" evidence="1">
    <location>
        <begin position="88"/>
        <end position="97"/>
    </location>
</feature>
<feature type="compositionally biased region" description="Polar residues" evidence="1">
    <location>
        <begin position="107"/>
        <end position="119"/>
    </location>
</feature>
<feature type="transmembrane region" description="Helical" evidence="2">
    <location>
        <begin position="29"/>
        <end position="52"/>
    </location>
</feature>
<keyword evidence="2" id="KW-0472">Membrane</keyword>
<dbReference type="AlphaFoldDB" id="A0A9P6B3G2"/>
<comment type="caution">
    <text evidence="3">The sequence shown here is derived from an EMBL/GenBank/DDBJ whole genome shotgun (WGS) entry which is preliminary data.</text>
</comment>
<organism evidence="3 4">
    <name type="scientific">Hydnum rufescens UP504</name>
    <dbReference type="NCBI Taxonomy" id="1448309"/>
    <lineage>
        <taxon>Eukaryota</taxon>
        <taxon>Fungi</taxon>
        <taxon>Dikarya</taxon>
        <taxon>Basidiomycota</taxon>
        <taxon>Agaricomycotina</taxon>
        <taxon>Agaricomycetes</taxon>
        <taxon>Cantharellales</taxon>
        <taxon>Hydnaceae</taxon>
        <taxon>Hydnum</taxon>
    </lineage>
</organism>
<name>A0A9P6B3G2_9AGAM</name>
<feature type="compositionally biased region" description="Basic and acidic residues" evidence="1">
    <location>
        <begin position="120"/>
        <end position="134"/>
    </location>
</feature>
<proteinExistence type="predicted"/>
<evidence type="ECO:0000256" key="2">
    <source>
        <dbReference type="SAM" id="Phobius"/>
    </source>
</evidence>
<dbReference type="EMBL" id="MU128948">
    <property type="protein sequence ID" value="KAF9515596.1"/>
    <property type="molecule type" value="Genomic_DNA"/>
</dbReference>
<gene>
    <name evidence="3" type="ORF">BS47DRAFT_1484424</name>
</gene>
<keyword evidence="2" id="KW-1133">Transmembrane helix</keyword>
<dbReference type="Proteomes" id="UP000886523">
    <property type="component" value="Unassembled WGS sequence"/>
</dbReference>
<feature type="compositionally biased region" description="Basic and acidic residues" evidence="1">
    <location>
        <begin position="180"/>
        <end position="206"/>
    </location>
</feature>
<evidence type="ECO:0000256" key="1">
    <source>
        <dbReference type="SAM" id="MobiDB-lite"/>
    </source>
</evidence>
<evidence type="ECO:0000313" key="3">
    <source>
        <dbReference type="EMBL" id="KAF9515596.1"/>
    </source>
</evidence>
<evidence type="ECO:0000313" key="4">
    <source>
        <dbReference type="Proteomes" id="UP000886523"/>
    </source>
</evidence>